<comment type="subcellular location">
    <subcellularLocation>
        <location evidence="2">Membrane</location>
        <topology evidence="2">Multi-pass membrane protein</topology>
    </subcellularLocation>
</comment>
<evidence type="ECO:0000256" key="8">
    <source>
        <dbReference type="ARBA" id="ARBA00022989"/>
    </source>
</evidence>
<dbReference type="EMBL" id="LBTJ01000031">
    <property type="protein sequence ID" value="KKQ37568.1"/>
    <property type="molecule type" value="Genomic_DNA"/>
</dbReference>
<comment type="caution">
    <text evidence="13">The sequence shown here is derived from an EMBL/GenBank/DDBJ whole genome shotgun (WGS) entry which is preliminary data.</text>
</comment>
<feature type="transmembrane region" description="Helical" evidence="11">
    <location>
        <begin position="334"/>
        <end position="355"/>
    </location>
</feature>
<dbReference type="Pfam" id="PF02163">
    <property type="entry name" value="Peptidase_M50"/>
    <property type="match status" value="1"/>
</dbReference>
<dbReference type="Proteomes" id="UP000034471">
    <property type="component" value="Unassembled WGS sequence"/>
</dbReference>
<sequence>MTTALTFLLILIILVLIHEFGHYFAAKKSGVLVEEFGFGFPPRLFGKKIGETLYSINLIPLGGFVRLYGEDHNEVKNKKIENSKIPSHRAFVNKTPFQKTIIITAGVVMNIFFGWILISILYTQGVPSPVGVTVNAIQKNSPASEAGLKIGDKLISITHSDQTVKIITTDDLVQSTQRFADEITMLQINRGDKIFSVQITPRSRPPKDQGALGIVIEQQIEIKHYPWYMAFYQGFIETLSMTKTIAAELLKIPVQLISRQSTDVEFTGPVGIAKIVNEARKFGITALIQITAILSINLAVINILPFPALDGGRQIFILYEWVTGKRANQNLEHYLNIVGIILLLTLSAVITIFDIQKYWG</sequence>
<dbReference type="AlphaFoldDB" id="A0A0G0H2T3"/>
<keyword evidence="8 11" id="KW-1133">Transmembrane helix</keyword>
<evidence type="ECO:0000256" key="9">
    <source>
        <dbReference type="ARBA" id="ARBA00023049"/>
    </source>
</evidence>
<dbReference type="GO" id="GO:0004222">
    <property type="term" value="F:metalloendopeptidase activity"/>
    <property type="evidence" value="ECO:0007669"/>
    <property type="project" value="InterPro"/>
</dbReference>
<reference evidence="13 14" key="1">
    <citation type="journal article" date="2015" name="Nature">
        <title>rRNA introns, odd ribosomes, and small enigmatic genomes across a large radiation of phyla.</title>
        <authorList>
            <person name="Brown C.T."/>
            <person name="Hug L.A."/>
            <person name="Thomas B.C."/>
            <person name="Sharon I."/>
            <person name="Castelle C.J."/>
            <person name="Singh A."/>
            <person name="Wilkins M.J."/>
            <person name="Williams K.H."/>
            <person name="Banfield J.F."/>
        </authorList>
    </citation>
    <scope>NUCLEOTIDE SEQUENCE [LARGE SCALE GENOMIC DNA]</scope>
</reference>
<keyword evidence="10 11" id="KW-0472">Membrane</keyword>
<comment type="cofactor">
    <cofactor evidence="1">
        <name>Zn(2+)</name>
        <dbReference type="ChEBI" id="CHEBI:29105"/>
    </cofactor>
</comment>
<proteinExistence type="inferred from homology"/>
<dbReference type="STRING" id="1618481.US54_C0031G0009"/>
<comment type="similarity">
    <text evidence="3">Belongs to the peptidase M50B family.</text>
</comment>
<dbReference type="CDD" id="cd06163">
    <property type="entry name" value="S2P-M50_PDZ_RseP-like"/>
    <property type="match status" value="1"/>
</dbReference>
<evidence type="ECO:0000256" key="11">
    <source>
        <dbReference type="SAM" id="Phobius"/>
    </source>
</evidence>
<dbReference type="SMART" id="SM00228">
    <property type="entry name" value="PDZ"/>
    <property type="match status" value="1"/>
</dbReference>
<protein>
    <submittedName>
        <fullName evidence="13">Membrane-associated zinc metalloprotease</fullName>
    </submittedName>
</protein>
<evidence type="ECO:0000256" key="2">
    <source>
        <dbReference type="ARBA" id="ARBA00004141"/>
    </source>
</evidence>
<evidence type="ECO:0000256" key="3">
    <source>
        <dbReference type="ARBA" id="ARBA00007931"/>
    </source>
</evidence>
<evidence type="ECO:0000256" key="5">
    <source>
        <dbReference type="ARBA" id="ARBA00022692"/>
    </source>
</evidence>
<keyword evidence="9 13" id="KW-0482">Metalloprotease</keyword>
<name>A0A0G0H2T3_9BACT</name>
<keyword evidence="4 13" id="KW-0645">Protease</keyword>
<dbReference type="InterPro" id="IPR036034">
    <property type="entry name" value="PDZ_sf"/>
</dbReference>
<evidence type="ECO:0000256" key="6">
    <source>
        <dbReference type="ARBA" id="ARBA00022801"/>
    </source>
</evidence>
<gene>
    <name evidence="13" type="ORF">US54_C0031G0009</name>
</gene>
<dbReference type="PANTHER" id="PTHR42837:SF2">
    <property type="entry name" value="MEMBRANE METALLOPROTEASE ARASP2, CHLOROPLASTIC-RELATED"/>
    <property type="match status" value="1"/>
</dbReference>
<dbReference type="GO" id="GO:0006508">
    <property type="term" value="P:proteolysis"/>
    <property type="evidence" value="ECO:0007669"/>
    <property type="project" value="UniProtKB-KW"/>
</dbReference>
<dbReference type="InterPro" id="IPR001478">
    <property type="entry name" value="PDZ"/>
</dbReference>
<evidence type="ECO:0000259" key="12">
    <source>
        <dbReference type="PROSITE" id="PS50106"/>
    </source>
</evidence>
<dbReference type="PANTHER" id="PTHR42837">
    <property type="entry name" value="REGULATOR OF SIGMA-E PROTEASE RSEP"/>
    <property type="match status" value="1"/>
</dbReference>
<keyword evidence="5 11" id="KW-0812">Transmembrane</keyword>
<feature type="transmembrane region" description="Helical" evidence="11">
    <location>
        <begin position="282"/>
        <end position="304"/>
    </location>
</feature>
<evidence type="ECO:0000256" key="4">
    <source>
        <dbReference type="ARBA" id="ARBA00022670"/>
    </source>
</evidence>
<organism evidence="13 14">
    <name type="scientific">Candidatus Roizmanbacteria bacterium GW2011_GWA2_37_7</name>
    <dbReference type="NCBI Taxonomy" id="1618481"/>
    <lineage>
        <taxon>Bacteria</taxon>
        <taxon>Candidatus Roizmaniibacteriota</taxon>
    </lineage>
</organism>
<evidence type="ECO:0000256" key="10">
    <source>
        <dbReference type="ARBA" id="ARBA00023136"/>
    </source>
</evidence>
<evidence type="ECO:0000313" key="13">
    <source>
        <dbReference type="EMBL" id="KKQ37568.1"/>
    </source>
</evidence>
<dbReference type="PROSITE" id="PS50106">
    <property type="entry name" value="PDZ"/>
    <property type="match status" value="1"/>
</dbReference>
<keyword evidence="7" id="KW-0862">Zinc</keyword>
<accession>A0A0G0H2T3</accession>
<evidence type="ECO:0000256" key="7">
    <source>
        <dbReference type="ARBA" id="ARBA00022833"/>
    </source>
</evidence>
<evidence type="ECO:0000313" key="14">
    <source>
        <dbReference type="Proteomes" id="UP000034471"/>
    </source>
</evidence>
<dbReference type="SUPFAM" id="SSF50156">
    <property type="entry name" value="PDZ domain-like"/>
    <property type="match status" value="1"/>
</dbReference>
<feature type="domain" description="PDZ" evidence="12">
    <location>
        <begin position="131"/>
        <end position="191"/>
    </location>
</feature>
<dbReference type="InterPro" id="IPR008915">
    <property type="entry name" value="Peptidase_M50"/>
</dbReference>
<keyword evidence="6" id="KW-0378">Hydrolase</keyword>
<dbReference type="GO" id="GO:0016020">
    <property type="term" value="C:membrane"/>
    <property type="evidence" value="ECO:0007669"/>
    <property type="project" value="UniProtKB-SubCell"/>
</dbReference>
<dbReference type="Gene3D" id="2.30.42.10">
    <property type="match status" value="1"/>
</dbReference>
<feature type="transmembrane region" description="Helical" evidence="11">
    <location>
        <begin position="101"/>
        <end position="122"/>
    </location>
</feature>
<dbReference type="InterPro" id="IPR004387">
    <property type="entry name" value="Pept_M50_Zn"/>
</dbReference>
<evidence type="ECO:0000256" key="1">
    <source>
        <dbReference type="ARBA" id="ARBA00001947"/>
    </source>
</evidence>